<dbReference type="EMBL" id="BJND01000018">
    <property type="protein sequence ID" value="GEC05011.1"/>
    <property type="molecule type" value="Genomic_DNA"/>
</dbReference>
<name>A0A4Y3VHB0_9ACTN</name>
<comment type="caution">
    <text evidence="1">The sequence shown here is derived from an EMBL/GenBank/DDBJ whole genome shotgun (WGS) entry which is preliminary data.</text>
</comment>
<protein>
    <submittedName>
        <fullName evidence="1">Uncharacterized protein</fullName>
    </submittedName>
</protein>
<gene>
    <name evidence="1" type="ORF">SSP24_26660</name>
</gene>
<evidence type="ECO:0000313" key="2">
    <source>
        <dbReference type="Proteomes" id="UP000317881"/>
    </source>
</evidence>
<sequence length="118" mass="12536">MVPRGLRSAVTDVAGVEVARLSLVPPVYVTRAMAALRTAEPVPTTGLDALLAAGDAFASGAVGGLGVREYEHLVSRTSGVPLTVVRRYQGKRLHWCAGARSREWRRLHVSALGSRATC</sequence>
<proteinExistence type="predicted"/>
<dbReference type="AlphaFoldDB" id="A0A4Y3VHB0"/>
<reference evidence="1 2" key="1">
    <citation type="submission" date="2019-06" db="EMBL/GenBank/DDBJ databases">
        <title>Whole genome shotgun sequence of Streptomyces spinoverrucosus NBRC 14228.</title>
        <authorList>
            <person name="Hosoyama A."/>
            <person name="Uohara A."/>
            <person name="Ohji S."/>
            <person name="Ichikawa N."/>
        </authorList>
    </citation>
    <scope>NUCLEOTIDE SEQUENCE [LARGE SCALE GENOMIC DNA]</scope>
    <source>
        <strain evidence="1 2">NBRC 14228</strain>
    </source>
</reference>
<keyword evidence="2" id="KW-1185">Reference proteome</keyword>
<dbReference type="Proteomes" id="UP000317881">
    <property type="component" value="Unassembled WGS sequence"/>
</dbReference>
<organism evidence="1 2">
    <name type="scientific">Streptomyces spinoverrucosus</name>
    <dbReference type="NCBI Taxonomy" id="284043"/>
    <lineage>
        <taxon>Bacteria</taxon>
        <taxon>Bacillati</taxon>
        <taxon>Actinomycetota</taxon>
        <taxon>Actinomycetes</taxon>
        <taxon>Kitasatosporales</taxon>
        <taxon>Streptomycetaceae</taxon>
        <taxon>Streptomyces</taxon>
    </lineage>
</organism>
<evidence type="ECO:0000313" key="1">
    <source>
        <dbReference type="EMBL" id="GEC05011.1"/>
    </source>
</evidence>
<accession>A0A4Y3VHB0</accession>